<feature type="domain" description="RNA polymerase sigma-70 region 2" evidence="6">
    <location>
        <begin position="15"/>
        <end position="71"/>
    </location>
</feature>
<reference evidence="8 9" key="1">
    <citation type="journal article" date="2019" name="Int. J. Syst. Evol. Microbiol.">
        <title>The Global Catalogue of Microorganisms (GCM) 10K type strain sequencing project: providing services to taxonomists for standard genome sequencing and annotation.</title>
        <authorList>
            <consortium name="The Broad Institute Genomics Platform"/>
            <consortium name="The Broad Institute Genome Sequencing Center for Infectious Disease"/>
            <person name="Wu L."/>
            <person name="Ma J."/>
        </authorList>
    </citation>
    <scope>NUCLEOTIDE SEQUENCE [LARGE SCALE GENOMIC DNA]</scope>
    <source>
        <strain evidence="8 9">JCM 14969</strain>
    </source>
</reference>
<keyword evidence="4" id="KW-0731">Sigma factor</keyword>
<dbReference type="SUPFAM" id="SSF88659">
    <property type="entry name" value="Sigma3 and sigma4 domains of RNA polymerase sigma factors"/>
    <property type="match status" value="1"/>
</dbReference>
<protein>
    <submittedName>
        <fullName evidence="8">RNA polymerase sigma-70 factor</fullName>
    </submittedName>
</protein>
<name>A0ABN2EJK0_9ACTN</name>
<dbReference type="CDD" id="cd06171">
    <property type="entry name" value="Sigma70_r4"/>
    <property type="match status" value="1"/>
</dbReference>
<dbReference type="InterPro" id="IPR013249">
    <property type="entry name" value="RNA_pol_sigma70_r4_t2"/>
</dbReference>
<dbReference type="Gene3D" id="3.10.450.50">
    <property type="match status" value="1"/>
</dbReference>
<dbReference type="Gene3D" id="1.10.10.10">
    <property type="entry name" value="Winged helix-like DNA-binding domain superfamily/Winged helix DNA-binding domain"/>
    <property type="match status" value="1"/>
</dbReference>
<feature type="domain" description="RNA polymerase sigma factor 70 region 4 type 2" evidence="7">
    <location>
        <begin position="109"/>
        <end position="160"/>
    </location>
</feature>
<dbReference type="PANTHER" id="PTHR30173:SF36">
    <property type="entry name" value="ECF RNA POLYMERASE SIGMA FACTOR SIGJ"/>
    <property type="match status" value="1"/>
</dbReference>
<dbReference type="EMBL" id="BAAAOS010000056">
    <property type="protein sequence ID" value="GAA1609067.1"/>
    <property type="molecule type" value="Genomic_DNA"/>
</dbReference>
<dbReference type="NCBIfam" id="NF007214">
    <property type="entry name" value="PRK09636.1"/>
    <property type="match status" value="1"/>
</dbReference>
<evidence type="ECO:0000256" key="4">
    <source>
        <dbReference type="ARBA" id="ARBA00023082"/>
    </source>
</evidence>
<dbReference type="InterPro" id="IPR007627">
    <property type="entry name" value="RNA_pol_sigma70_r2"/>
</dbReference>
<dbReference type="NCBIfam" id="TIGR02957">
    <property type="entry name" value="SigX4"/>
    <property type="match status" value="1"/>
</dbReference>
<gene>
    <name evidence="8" type="ORF">GCM10009789_74410</name>
</gene>
<dbReference type="PANTHER" id="PTHR30173">
    <property type="entry name" value="SIGMA 19 FACTOR"/>
    <property type="match status" value="1"/>
</dbReference>
<dbReference type="RefSeq" id="WP_344221426.1">
    <property type="nucleotide sequence ID" value="NZ_BAAAOS010000056.1"/>
</dbReference>
<evidence type="ECO:0000256" key="1">
    <source>
        <dbReference type="ARBA" id="ARBA00010641"/>
    </source>
</evidence>
<dbReference type="SUPFAM" id="SSF88946">
    <property type="entry name" value="Sigma2 domain of RNA polymerase sigma factors"/>
    <property type="match status" value="1"/>
</dbReference>
<dbReference type="InterPro" id="IPR036388">
    <property type="entry name" value="WH-like_DNA-bd_sf"/>
</dbReference>
<dbReference type="Pfam" id="PF04542">
    <property type="entry name" value="Sigma70_r2"/>
    <property type="match status" value="1"/>
</dbReference>
<evidence type="ECO:0000256" key="2">
    <source>
        <dbReference type="ARBA" id="ARBA00011344"/>
    </source>
</evidence>
<comment type="similarity">
    <text evidence="1">Belongs to the sigma-70 factor family. ECF subfamily.</text>
</comment>
<dbReference type="Proteomes" id="UP001500393">
    <property type="component" value="Unassembled WGS sequence"/>
</dbReference>
<dbReference type="InterPro" id="IPR013325">
    <property type="entry name" value="RNA_pol_sigma_r2"/>
</dbReference>
<dbReference type="InterPro" id="IPR014284">
    <property type="entry name" value="RNA_pol_sigma-70_dom"/>
</dbReference>
<organism evidence="8 9">
    <name type="scientific">Kribbella sancticallisti</name>
    <dbReference type="NCBI Taxonomy" id="460087"/>
    <lineage>
        <taxon>Bacteria</taxon>
        <taxon>Bacillati</taxon>
        <taxon>Actinomycetota</taxon>
        <taxon>Actinomycetes</taxon>
        <taxon>Propionibacteriales</taxon>
        <taxon>Kribbellaceae</taxon>
        <taxon>Kribbella</taxon>
    </lineage>
</organism>
<keyword evidence="3" id="KW-0805">Transcription regulation</keyword>
<evidence type="ECO:0000256" key="3">
    <source>
        <dbReference type="ARBA" id="ARBA00023015"/>
    </source>
</evidence>
<dbReference type="InterPro" id="IPR032710">
    <property type="entry name" value="NTF2-like_dom_sf"/>
</dbReference>
<keyword evidence="5" id="KW-0804">Transcription</keyword>
<comment type="subunit">
    <text evidence="2">Interacts transiently with the RNA polymerase catalytic core formed by RpoA, RpoB, RpoC and RpoZ (2 alpha, 1 beta, 1 beta' and 1 omega subunit) to form the RNA polymerase holoenzyme that can initiate transcription.</text>
</comment>
<dbReference type="InterPro" id="IPR013324">
    <property type="entry name" value="RNA_pol_sigma_r3/r4-like"/>
</dbReference>
<evidence type="ECO:0000313" key="8">
    <source>
        <dbReference type="EMBL" id="GAA1609067.1"/>
    </source>
</evidence>
<dbReference type="InterPro" id="IPR014303">
    <property type="entry name" value="RNA_pol_sigma-70_ECF"/>
</dbReference>
<sequence>MTTDLDEAAAEFAGVRRRLFGIAYRMLGSVHEAEDLIQDVWLKWQAYDRETVREPAAFLATMTTRLAINATQTARVRRETYIGPWLPEPVDTSADPTLGAERGEALELAMLVLLEKLSPTQRAAYILREAFDYPYDQIAEIVQLSEANVRQLVSRSRKRLGEERREPVDAAEQRRLLEAFLAAAQEGDLAELVELLAADVVSYSDGGGIVRASRIPVFGRDHVAKYVASFASRFWVGSTLTWFQANGRTSALAVRDGEAFVAVSISVSAAGIDEVQWLMNPEKLAAVTAQGPALS</sequence>
<evidence type="ECO:0000256" key="5">
    <source>
        <dbReference type="ARBA" id="ARBA00023163"/>
    </source>
</evidence>
<dbReference type="SUPFAM" id="SSF54427">
    <property type="entry name" value="NTF2-like"/>
    <property type="match status" value="1"/>
</dbReference>
<dbReference type="Gene3D" id="1.10.1740.10">
    <property type="match status" value="1"/>
</dbReference>
<dbReference type="NCBIfam" id="TIGR02937">
    <property type="entry name" value="sigma70-ECF"/>
    <property type="match status" value="1"/>
</dbReference>
<evidence type="ECO:0000259" key="6">
    <source>
        <dbReference type="Pfam" id="PF04542"/>
    </source>
</evidence>
<evidence type="ECO:0000259" key="7">
    <source>
        <dbReference type="Pfam" id="PF08281"/>
    </source>
</evidence>
<dbReference type="InterPro" id="IPR052704">
    <property type="entry name" value="ECF_Sigma-70_Domain"/>
</dbReference>
<comment type="caution">
    <text evidence="8">The sequence shown here is derived from an EMBL/GenBank/DDBJ whole genome shotgun (WGS) entry which is preliminary data.</text>
</comment>
<keyword evidence="9" id="KW-1185">Reference proteome</keyword>
<accession>A0ABN2EJK0</accession>
<dbReference type="Pfam" id="PF08281">
    <property type="entry name" value="Sigma70_r4_2"/>
    <property type="match status" value="1"/>
</dbReference>
<proteinExistence type="inferred from homology"/>
<evidence type="ECO:0000313" key="9">
    <source>
        <dbReference type="Proteomes" id="UP001500393"/>
    </source>
</evidence>